<dbReference type="GO" id="GO:0003677">
    <property type="term" value="F:DNA binding"/>
    <property type="evidence" value="ECO:0007669"/>
    <property type="project" value="UniProtKB-KW"/>
</dbReference>
<evidence type="ECO:0000256" key="6">
    <source>
        <dbReference type="PROSITE-ProRule" id="PRU00169"/>
    </source>
</evidence>
<evidence type="ECO:0000256" key="4">
    <source>
        <dbReference type="ARBA" id="ARBA00023125"/>
    </source>
</evidence>
<dbReference type="InterPro" id="IPR011006">
    <property type="entry name" value="CheY-like_superfamily"/>
</dbReference>
<dbReference type="EMBL" id="PFBB01000002">
    <property type="protein sequence ID" value="PIR88816.1"/>
    <property type="molecule type" value="Genomic_DNA"/>
</dbReference>
<accession>A0A2H0UT48</accession>
<dbReference type="AlphaFoldDB" id="A0A2H0UT48"/>
<dbReference type="CDD" id="cd17574">
    <property type="entry name" value="REC_OmpR"/>
    <property type="match status" value="1"/>
</dbReference>
<evidence type="ECO:0000313" key="9">
    <source>
        <dbReference type="Proteomes" id="UP000229615"/>
    </source>
</evidence>
<gene>
    <name evidence="8" type="ORF">COU09_00070</name>
</gene>
<feature type="modified residue" description="4-aspartylphosphate" evidence="6">
    <location>
        <position position="60"/>
    </location>
</feature>
<sequence>MLGKAKAKDKKILVVEDEDALRQILLEEFRDEGFQTCEARNGAEGLEMAQKESPDLILLDIVMPKMDGMKMLKNMREKRWGKGIPVMLLTNLDNDAGKTLEAAQYGVYEFLVKSRWKLKEVMKRIKEKLSVA</sequence>
<protein>
    <submittedName>
        <fullName evidence="8">Response regulator</fullName>
    </submittedName>
</protein>
<keyword evidence="4" id="KW-0238">DNA-binding</keyword>
<dbReference type="PANTHER" id="PTHR44591">
    <property type="entry name" value="STRESS RESPONSE REGULATOR PROTEIN 1"/>
    <property type="match status" value="1"/>
</dbReference>
<dbReference type="FunFam" id="3.40.50.2300:FF:000001">
    <property type="entry name" value="DNA-binding response regulator PhoB"/>
    <property type="match status" value="1"/>
</dbReference>
<feature type="domain" description="Response regulatory" evidence="7">
    <location>
        <begin position="11"/>
        <end position="128"/>
    </location>
</feature>
<organism evidence="8 9">
    <name type="scientific">Candidatus Harrisonbacteria bacterium CG10_big_fil_rev_8_21_14_0_10_44_23</name>
    <dbReference type="NCBI Taxonomy" id="1974585"/>
    <lineage>
        <taxon>Bacteria</taxon>
        <taxon>Candidatus Harrisoniibacteriota</taxon>
    </lineage>
</organism>
<comment type="caution">
    <text evidence="8">The sequence shown here is derived from an EMBL/GenBank/DDBJ whole genome shotgun (WGS) entry which is preliminary data.</text>
</comment>
<evidence type="ECO:0000313" key="8">
    <source>
        <dbReference type="EMBL" id="PIR88816.1"/>
    </source>
</evidence>
<dbReference type="InterPro" id="IPR050595">
    <property type="entry name" value="Bact_response_regulator"/>
</dbReference>
<dbReference type="Pfam" id="PF00072">
    <property type="entry name" value="Response_reg"/>
    <property type="match status" value="1"/>
</dbReference>
<evidence type="ECO:0000256" key="1">
    <source>
        <dbReference type="ARBA" id="ARBA00022553"/>
    </source>
</evidence>
<dbReference type="Gene3D" id="3.40.50.2300">
    <property type="match status" value="1"/>
</dbReference>
<dbReference type="SUPFAM" id="SSF52172">
    <property type="entry name" value="CheY-like"/>
    <property type="match status" value="1"/>
</dbReference>
<dbReference type="PROSITE" id="PS50110">
    <property type="entry name" value="RESPONSE_REGULATORY"/>
    <property type="match status" value="1"/>
</dbReference>
<evidence type="ECO:0000259" key="7">
    <source>
        <dbReference type="PROSITE" id="PS50110"/>
    </source>
</evidence>
<dbReference type="InterPro" id="IPR001789">
    <property type="entry name" value="Sig_transdc_resp-reg_receiver"/>
</dbReference>
<proteinExistence type="predicted"/>
<keyword evidence="2" id="KW-0902">Two-component regulatory system</keyword>
<reference evidence="9" key="1">
    <citation type="submission" date="2017-09" db="EMBL/GenBank/DDBJ databases">
        <title>Depth-based differentiation of microbial function through sediment-hosted aquifers and enrichment of novel symbionts in the deep terrestrial subsurface.</title>
        <authorList>
            <person name="Probst A.J."/>
            <person name="Ladd B."/>
            <person name="Jarett J.K."/>
            <person name="Geller-Mcgrath D.E."/>
            <person name="Sieber C.M.K."/>
            <person name="Emerson J.B."/>
            <person name="Anantharaman K."/>
            <person name="Thomas B.C."/>
            <person name="Malmstrom R."/>
            <person name="Stieglmeier M."/>
            <person name="Klingl A."/>
            <person name="Woyke T."/>
            <person name="Ryan C.M."/>
            <person name="Banfield J.F."/>
        </authorList>
    </citation>
    <scope>NUCLEOTIDE SEQUENCE [LARGE SCALE GENOMIC DNA]</scope>
</reference>
<keyword evidence="3" id="KW-0805">Transcription regulation</keyword>
<evidence type="ECO:0000256" key="5">
    <source>
        <dbReference type="ARBA" id="ARBA00023163"/>
    </source>
</evidence>
<dbReference type="Proteomes" id="UP000229615">
    <property type="component" value="Unassembled WGS sequence"/>
</dbReference>
<keyword evidence="1 6" id="KW-0597">Phosphoprotein</keyword>
<dbReference type="GO" id="GO:0000160">
    <property type="term" value="P:phosphorelay signal transduction system"/>
    <property type="evidence" value="ECO:0007669"/>
    <property type="project" value="UniProtKB-KW"/>
</dbReference>
<keyword evidence="5" id="KW-0804">Transcription</keyword>
<evidence type="ECO:0000256" key="3">
    <source>
        <dbReference type="ARBA" id="ARBA00023015"/>
    </source>
</evidence>
<evidence type="ECO:0000256" key="2">
    <source>
        <dbReference type="ARBA" id="ARBA00023012"/>
    </source>
</evidence>
<dbReference type="SMART" id="SM00448">
    <property type="entry name" value="REC"/>
    <property type="match status" value="1"/>
</dbReference>
<name>A0A2H0UT48_9BACT</name>
<dbReference type="PANTHER" id="PTHR44591:SF14">
    <property type="entry name" value="PROTEIN PILG"/>
    <property type="match status" value="1"/>
</dbReference>